<comment type="caution">
    <text evidence="5">The sequence shown here is derived from an EMBL/GenBank/DDBJ whole genome shotgun (WGS) entry which is preliminary data.</text>
</comment>
<organism evidence="5 6">
    <name type="scientific">Pseudonocardia cypriaca</name>
    <dbReference type="NCBI Taxonomy" id="882449"/>
    <lineage>
        <taxon>Bacteria</taxon>
        <taxon>Bacillati</taxon>
        <taxon>Actinomycetota</taxon>
        <taxon>Actinomycetes</taxon>
        <taxon>Pseudonocardiales</taxon>
        <taxon>Pseudonocardiaceae</taxon>
        <taxon>Pseudonocardia</taxon>
    </lineage>
</organism>
<keyword evidence="5" id="KW-0808">Transferase</keyword>
<dbReference type="EMBL" id="VFPH01000001">
    <property type="protein sequence ID" value="TQM45019.1"/>
    <property type="molecule type" value="Genomic_DNA"/>
</dbReference>
<accession>A0A543GG14</accession>
<dbReference type="AlphaFoldDB" id="A0A543GG14"/>
<dbReference type="GO" id="GO:0016758">
    <property type="term" value="F:hexosyltransferase activity"/>
    <property type="evidence" value="ECO:0007669"/>
    <property type="project" value="InterPro"/>
</dbReference>
<dbReference type="PANTHER" id="PTHR48050">
    <property type="entry name" value="STEROL 3-BETA-GLUCOSYLTRANSFERASE"/>
    <property type="match status" value="1"/>
</dbReference>
<gene>
    <name evidence="5" type="ORF">FB388_2411</name>
</gene>
<name>A0A543GG14_9PSEU</name>
<dbReference type="OrthoDB" id="3253247at2"/>
<reference evidence="5 6" key="1">
    <citation type="submission" date="2019-06" db="EMBL/GenBank/DDBJ databases">
        <title>Sequencing the genomes of 1000 actinobacteria strains.</title>
        <authorList>
            <person name="Klenk H.-P."/>
        </authorList>
    </citation>
    <scope>NUCLEOTIDE SEQUENCE [LARGE SCALE GENOMIC DNA]</scope>
    <source>
        <strain evidence="5 6">DSM 45511</strain>
    </source>
</reference>
<dbReference type="Pfam" id="PF03033">
    <property type="entry name" value="Glyco_transf_28"/>
    <property type="match status" value="1"/>
</dbReference>
<dbReference type="CDD" id="cd03784">
    <property type="entry name" value="GT1_Gtf-like"/>
    <property type="match status" value="1"/>
</dbReference>
<dbReference type="RefSeq" id="WP_142100303.1">
    <property type="nucleotide sequence ID" value="NZ_VFPH01000001.1"/>
</dbReference>
<evidence type="ECO:0000313" key="5">
    <source>
        <dbReference type="EMBL" id="TQM45019.1"/>
    </source>
</evidence>
<dbReference type="InterPro" id="IPR050426">
    <property type="entry name" value="Glycosyltransferase_28"/>
</dbReference>
<evidence type="ECO:0000313" key="6">
    <source>
        <dbReference type="Proteomes" id="UP000319818"/>
    </source>
</evidence>
<dbReference type="Proteomes" id="UP000319818">
    <property type="component" value="Unassembled WGS sequence"/>
</dbReference>
<dbReference type="GO" id="GO:0005975">
    <property type="term" value="P:carbohydrate metabolic process"/>
    <property type="evidence" value="ECO:0007669"/>
    <property type="project" value="InterPro"/>
</dbReference>
<dbReference type="Gene3D" id="3.40.50.2000">
    <property type="entry name" value="Glycogen Phosphorylase B"/>
    <property type="match status" value="2"/>
</dbReference>
<dbReference type="InterPro" id="IPR010610">
    <property type="entry name" value="EryCIII-like_C"/>
</dbReference>
<sequence length="401" mass="41836">MRVLLSTVGTRGEVQPVVAVATRLRSSGHEAVVCAPPDFRAWVESLGIPFVPVGPELRGTAEQGERVLPTPEQRRQMIDGTVAAQFAAVAAGADGCDAVVGGGALAIAAHSVAEHRGIGYVYASFCPITLPSRHHAPPVFGILGEKQPDGTVDNATLWAEDARRWNLMWGEAVNSRRAELGLAPVADVRDHVFTARPWLAADPTLAPWPDANDPDVFQSGAWILPDDRPLDPELEAFLNAGEPPVYLGFGSIAAPGDITSNVVEAARALGRRTIVSRGWADLAPVDGAPDCLAIGEVNQQALFPRVAAVVHHGGAGTTTAAAAAGTPQVLVPQVYDQFYFAGRVEELGIGSAHRDGGSLHAALAGALGPEVATTARALASAVRTDGATTAARRLVEMTRIA</sequence>
<keyword evidence="6" id="KW-1185">Reference proteome</keyword>
<feature type="domain" description="Erythromycin biosynthesis protein CIII-like C-terminal" evidence="4">
    <location>
        <begin position="293"/>
        <end position="385"/>
    </location>
</feature>
<feature type="domain" description="Glycosyltransferase family 28 N-terminal" evidence="3">
    <location>
        <begin position="3"/>
        <end position="128"/>
    </location>
</feature>
<dbReference type="Pfam" id="PF06722">
    <property type="entry name" value="EryCIII-like_C"/>
    <property type="match status" value="1"/>
</dbReference>
<dbReference type="UniPathway" id="UPA00162"/>
<evidence type="ECO:0000256" key="2">
    <source>
        <dbReference type="ARBA" id="ARBA00023194"/>
    </source>
</evidence>
<dbReference type="InterPro" id="IPR002213">
    <property type="entry name" value="UDP_glucos_trans"/>
</dbReference>
<proteinExistence type="predicted"/>
<dbReference type="SUPFAM" id="SSF53756">
    <property type="entry name" value="UDP-Glycosyltransferase/glycogen phosphorylase"/>
    <property type="match status" value="1"/>
</dbReference>
<dbReference type="GO" id="GO:0033072">
    <property type="term" value="P:vancomycin biosynthetic process"/>
    <property type="evidence" value="ECO:0007669"/>
    <property type="project" value="UniProtKB-UniPathway"/>
</dbReference>
<evidence type="ECO:0000256" key="1">
    <source>
        <dbReference type="ARBA" id="ARBA00004660"/>
    </source>
</evidence>
<evidence type="ECO:0000259" key="4">
    <source>
        <dbReference type="Pfam" id="PF06722"/>
    </source>
</evidence>
<dbReference type="InterPro" id="IPR004276">
    <property type="entry name" value="GlycoTrans_28_N"/>
</dbReference>
<dbReference type="GO" id="GO:0008194">
    <property type="term" value="F:UDP-glycosyltransferase activity"/>
    <property type="evidence" value="ECO:0007669"/>
    <property type="project" value="InterPro"/>
</dbReference>
<keyword evidence="2" id="KW-0045">Antibiotic biosynthesis</keyword>
<dbReference type="PANTHER" id="PTHR48050:SF13">
    <property type="entry name" value="STEROL 3-BETA-GLUCOSYLTRANSFERASE UGT80A2"/>
    <property type="match status" value="1"/>
</dbReference>
<comment type="pathway">
    <text evidence="1">Antibiotic biosynthesis; vancomycin biosynthesis.</text>
</comment>
<dbReference type="FunFam" id="3.40.50.2000:FF:000009">
    <property type="entry name" value="Sterol 3-beta-glucosyltransferase UGT80A2"/>
    <property type="match status" value="1"/>
</dbReference>
<evidence type="ECO:0000259" key="3">
    <source>
        <dbReference type="Pfam" id="PF03033"/>
    </source>
</evidence>
<protein>
    <submittedName>
        <fullName evidence="5">Vancomycin aglycone glucosyltransferase</fullName>
    </submittedName>
</protein>